<reference evidence="2" key="1">
    <citation type="submission" date="2023-08" db="EMBL/GenBank/DDBJ databases">
        <authorList>
            <person name="Alioto T."/>
            <person name="Alioto T."/>
            <person name="Gomez Garrido J."/>
        </authorList>
    </citation>
    <scope>NUCLEOTIDE SEQUENCE</scope>
</reference>
<dbReference type="EMBL" id="OX597839">
    <property type="protein sequence ID" value="CAI9741268.1"/>
    <property type="molecule type" value="Genomic_DNA"/>
</dbReference>
<evidence type="ECO:0000256" key="1">
    <source>
        <dbReference type="SAM" id="MobiDB-lite"/>
    </source>
</evidence>
<keyword evidence="3" id="KW-1185">Reference proteome</keyword>
<proteinExistence type="predicted"/>
<evidence type="ECO:0000313" key="3">
    <source>
        <dbReference type="Proteomes" id="UP001162480"/>
    </source>
</evidence>
<dbReference type="AlphaFoldDB" id="A0AA36BW21"/>
<accession>A0AA36BW21</accession>
<feature type="compositionally biased region" description="Acidic residues" evidence="1">
    <location>
        <begin position="13"/>
        <end position="31"/>
    </location>
</feature>
<gene>
    <name evidence="2" type="ORF">OCTVUL_1B019444</name>
</gene>
<organism evidence="2 3">
    <name type="scientific">Octopus vulgaris</name>
    <name type="common">Common octopus</name>
    <dbReference type="NCBI Taxonomy" id="6645"/>
    <lineage>
        <taxon>Eukaryota</taxon>
        <taxon>Metazoa</taxon>
        <taxon>Spiralia</taxon>
        <taxon>Lophotrochozoa</taxon>
        <taxon>Mollusca</taxon>
        <taxon>Cephalopoda</taxon>
        <taxon>Coleoidea</taxon>
        <taxon>Octopodiformes</taxon>
        <taxon>Octopoda</taxon>
        <taxon>Incirrata</taxon>
        <taxon>Octopodidae</taxon>
        <taxon>Octopus</taxon>
    </lineage>
</organism>
<feature type="compositionally biased region" description="Basic and acidic residues" evidence="1">
    <location>
        <begin position="1"/>
        <end position="12"/>
    </location>
</feature>
<dbReference type="Proteomes" id="UP001162480">
    <property type="component" value="Chromosome 26"/>
</dbReference>
<feature type="region of interest" description="Disordered" evidence="1">
    <location>
        <begin position="1"/>
        <end position="35"/>
    </location>
</feature>
<protein>
    <submittedName>
        <fullName evidence="2">Uncharacterized protein</fullName>
    </submittedName>
</protein>
<evidence type="ECO:0000313" key="2">
    <source>
        <dbReference type="EMBL" id="CAI9741268.1"/>
    </source>
</evidence>
<name>A0AA36BW21_OCTVU</name>
<sequence>MMMKMEGEKGVVENEEDQEKEGQGEEEEEPENLQHVDVDAGYDIECDEAGGNVNVAHHDDSVENSTSDDRWYIIMIYDADVDDNDLERCL</sequence>